<keyword evidence="8" id="KW-1185">Reference proteome</keyword>
<evidence type="ECO:0000313" key="7">
    <source>
        <dbReference type="EMBL" id="QOY91874.1"/>
    </source>
</evidence>
<reference evidence="7 8" key="1">
    <citation type="submission" date="2020-10" db="EMBL/GenBank/DDBJ databases">
        <title>Complete genome sequence of Paludibaculum fermentans P105T, a facultatively anaerobic acidobacterium capable of dissimilatory Fe(III) reduction.</title>
        <authorList>
            <person name="Dedysh S.N."/>
            <person name="Beletsky A.V."/>
            <person name="Kulichevskaya I.S."/>
            <person name="Mardanov A.V."/>
            <person name="Ravin N.V."/>
        </authorList>
    </citation>
    <scope>NUCLEOTIDE SEQUENCE [LARGE SCALE GENOMIC DNA]</scope>
    <source>
        <strain evidence="7 8">P105</strain>
    </source>
</reference>
<feature type="domain" description="OmpA-like" evidence="6">
    <location>
        <begin position="35"/>
        <end position="152"/>
    </location>
</feature>
<dbReference type="Pfam" id="PF00691">
    <property type="entry name" value="OmpA"/>
    <property type="match status" value="1"/>
</dbReference>
<dbReference type="EMBL" id="CP063849">
    <property type="protein sequence ID" value="QOY91874.1"/>
    <property type="molecule type" value="Genomic_DNA"/>
</dbReference>
<dbReference type="PRINTS" id="PR01023">
    <property type="entry name" value="NAFLGMOTY"/>
</dbReference>
<evidence type="ECO:0000256" key="3">
    <source>
        <dbReference type="ARBA" id="ARBA00023237"/>
    </source>
</evidence>
<comment type="subcellular location">
    <subcellularLocation>
        <location evidence="1">Cell outer membrane</location>
    </subcellularLocation>
</comment>
<dbReference type="PRINTS" id="PR01021">
    <property type="entry name" value="OMPADOMAIN"/>
</dbReference>
<dbReference type="SUPFAM" id="SSF103088">
    <property type="entry name" value="OmpA-like"/>
    <property type="match status" value="1"/>
</dbReference>
<dbReference type="InterPro" id="IPR036737">
    <property type="entry name" value="OmpA-like_sf"/>
</dbReference>
<proteinExistence type="predicted"/>
<dbReference type="AlphaFoldDB" id="A0A7S7NZ06"/>
<evidence type="ECO:0000259" key="6">
    <source>
        <dbReference type="PROSITE" id="PS51123"/>
    </source>
</evidence>
<dbReference type="InterPro" id="IPR006690">
    <property type="entry name" value="OMPA-like_CS"/>
</dbReference>
<keyword evidence="2 4" id="KW-0472">Membrane</keyword>
<organism evidence="7 8">
    <name type="scientific">Paludibaculum fermentans</name>
    <dbReference type="NCBI Taxonomy" id="1473598"/>
    <lineage>
        <taxon>Bacteria</taxon>
        <taxon>Pseudomonadati</taxon>
        <taxon>Acidobacteriota</taxon>
        <taxon>Terriglobia</taxon>
        <taxon>Bryobacterales</taxon>
        <taxon>Bryobacteraceae</taxon>
        <taxon>Paludibaculum</taxon>
    </lineage>
</organism>
<evidence type="ECO:0000256" key="2">
    <source>
        <dbReference type="ARBA" id="ARBA00023136"/>
    </source>
</evidence>
<evidence type="ECO:0000256" key="4">
    <source>
        <dbReference type="PROSITE-ProRule" id="PRU00473"/>
    </source>
</evidence>
<dbReference type="GO" id="GO:0009279">
    <property type="term" value="C:cell outer membrane"/>
    <property type="evidence" value="ECO:0007669"/>
    <property type="project" value="UniProtKB-SubCell"/>
</dbReference>
<dbReference type="InterPro" id="IPR006664">
    <property type="entry name" value="OMP_bac"/>
</dbReference>
<name>A0A7S7NZ06_PALFE</name>
<accession>A0A7S7NZ06</accession>
<dbReference type="InterPro" id="IPR006665">
    <property type="entry name" value="OmpA-like"/>
</dbReference>
<dbReference type="Gene3D" id="3.30.1330.60">
    <property type="entry name" value="OmpA-like domain"/>
    <property type="match status" value="1"/>
</dbReference>
<evidence type="ECO:0000256" key="5">
    <source>
        <dbReference type="SAM" id="Coils"/>
    </source>
</evidence>
<dbReference type="PANTHER" id="PTHR30329:SF21">
    <property type="entry name" value="LIPOPROTEIN YIAD-RELATED"/>
    <property type="match status" value="1"/>
</dbReference>
<dbReference type="PANTHER" id="PTHR30329">
    <property type="entry name" value="STATOR ELEMENT OF FLAGELLAR MOTOR COMPLEX"/>
    <property type="match status" value="1"/>
</dbReference>
<dbReference type="InterPro" id="IPR050330">
    <property type="entry name" value="Bact_OuterMem_StrucFunc"/>
</dbReference>
<dbReference type="PROSITE" id="PS01068">
    <property type="entry name" value="OMPA_1"/>
    <property type="match status" value="1"/>
</dbReference>
<gene>
    <name evidence="7" type="ORF">IRI77_00785</name>
</gene>
<evidence type="ECO:0000256" key="1">
    <source>
        <dbReference type="ARBA" id="ARBA00004442"/>
    </source>
</evidence>
<dbReference type="PROSITE" id="PS51123">
    <property type="entry name" value="OMPA_2"/>
    <property type="match status" value="1"/>
</dbReference>
<keyword evidence="5" id="KW-0175">Coiled coil</keyword>
<evidence type="ECO:0000313" key="8">
    <source>
        <dbReference type="Proteomes" id="UP000593892"/>
    </source>
</evidence>
<keyword evidence="3" id="KW-0998">Cell outer membrane</keyword>
<dbReference type="KEGG" id="pfer:IRI77_00785"/>
<sequence>MKTDNLACLQAEKEKAQLRERLRQQLNAVLETEETARGLIVNIADVLFDFDKYELKPGAREKMAKVSGILLAYPGLKIELEGHTDSVGSEEYNQVLSERRANSVRAYLIGQGVPADTVSAAGLGKANPVASNSNESGRLKNRRVEMVVSGEPIGIVGSN</sequence>
<dbReference type="CDD" id="cd07185">
    <property type="entry name" value="OmpA_C-like"/>
    <property type="match status" value="1"/>
</dbReference>
<dbReference type="Proteomes" id="UP000593892">
    <property type="component" value="Chromosome"/>
</dbReference>
<feature type="coiled-coil region" evidence="5">
    <location>
        <begin position="8"/>
        <end position="35"/>
    </location>
</feature>
<protein>
    <submittedName>
        <fullName evidence="7">OmpA family protein</fullName>
    </submittedName>
</protein>